<dbReference type="AlphaFoldDB" id="A0A6G8Q6G2"/>
<reference evidence="1 2" key="1">
    <citation type="submission" date="2019-10" db="EMBL/GenBank/DDBJ databases">
        <title>Rubrobacter sp nov SCSIO 52090 isolated from a deep-sea sediment in the South China Sea.</title>
        <authorList>
            <person name="Chen R.W."/>
        </authorList>
    </citation>
    <scope>NUCLEOTIDE SEQUENCE [LARGE SCALE GENOMIC DNA]</scope>
    <source>
        <strain evidence="1 2">SCSIO 52909</strain>
    </source>
</reference>
<evidence type="ECO:0000313" key="2">
    <source>
        <dbReference type="Proteomes" id="UP000501452"/>
    </source>
</evidence>
<protein>
    <submittedName>
        <fullName evidence="1">Uncharacterized protein</fullName>
    </submittedName>
</protein>
<dbReference type="RefSeq" id="WP_166174005.1">
    <property type="nucleotide sequence ID" value="NZ_CP045119.1"/>
</dbReference>
<dbReference type="KEGG" id="rub:GBA63_04900"/>
<dbReference type="Proteomes" id="UP000501452">
    <property type="component" value="Chromosome"/>
</dbReference>
<gene>
    <name evidence="1" type="ORF">GBA63_04900</name>
</gene>
<evidence type="ECO:0000313" key="1">
    <source>
        <dbReference type="EMBL" id="QIN82052.1"/>
    </source>
</evidence>
<name>A0A6G8Q6G2_9ACTN</name>
<keyword evidence="2" id="KW-1185">Reference proteome</keyword>
<dbReference type="EMBL" id="CP045119">
    <property type="protein sequence ID" value="QIN82052.1"/>
    <property type="molecule type" value="Genomic_DNA"/>
</dbReference>
<proteinExistence type="predicted"/>
<accession>A0A6G8Q6G2</accession>
<sequence length="149" mass="17227">MIFHHERRLQRALHHLESLKAEVEAWADECPYRTWVDFDVDARYKLTWLEAIDQPPARFGLIVGDCVHNLRSSLDNLMLELALIRGRGRVSKSVEGDSQFPIFAADPSLNPKRLAEFKRMTRGINPRAKAIIEGLQPYNRVDRFHHPSA</sequence>
<organism evidence="1 2">
    <name type="scientific">Rubrobacter tropicus</name>
    <dbReference type="NCBI Taxonomy" id="2653851"/>
    <lineage>
        <taxon>Bacteria</taxon>
        <taxon>Bacillati</taxon>
        <taxon>Actinomycetota</taxon>
        <taxon>Rubrobacteria</taxon>
        <taxon>Rubrobacterales</taxon>
        <taxon>Rubrobacteraceae</taxon>
        <taxon>Rubrobacter</taxon>
    </lineage>
</organism>